<dbReference type="EMBL" id="BRYB01003993">
    <property type="protein sequence ID" value="GMI23968.1"/>
    <property type="molecule type" value="Genomic_DNA"/>
</dbReference>
<dbReference type="PANTHER" id="PTHR11223">
    <property type="entry name" value="EXPORTIN 1/5"/>
    <property type="match status" value="1"/>
</dbReference>
<comment type="caution">
    <text evidence="1">The sequence shown here is derived from an EMBL/GenBank/DDBJ whole genome shotgun (WGS) entry which is preliminary data.</text>
</comment>
<gene>
    <name evidence="1" type="ORF">TeGR_g2247</name>
</gene>
<dbReference type="InterPro" id="IPR041235">
    <property type="entry name" value="Exp1_repeat_2"/>
</dbReference>
<dbReference type="PANTHER" id="PTHR11223:SF2">
    <property type="entry name" value="EXPORTIN-1"/>
    <property type="match status" value="1"/>
</dbReference>
<dbReference type="InterPro" id="IPR016024">
    <property type="entry name" value="ARM-type_fold"/>
</dbReference>
<dbReference type="Pfam" id="PF18777">
    <property type="entry name" value="CRM1_repeat"/>
    <property type="match status" value="1"/>
</dbReference>
<keyword evidence="2" id="KW-1185">Reference proteome</keyword>
<dbReference type="Proteomes" id="UP001165060">
    <property type="component" value="Unassembled WGS sequence"/>
</dbReference>
<proteinExistence type="predicted"/>
<protein>
    <submittedName>
        <fullName evidence="1">Uncharacterized protein</fullName>
    </submittedName>
</protein>
<evidence type="ECO:0000313" key="2">
    <source>
        <dbReference type="Proteomes" id="UP001165060"/>
    </source>
</evidence>
<reference evidence="1 2" key="1">
    <citation type="journal article" date="2023" name="Commun. Biol.">
        <title>Genome analysis of Parmales, the sister group of diatoms, reveals the evolutionary specialization of diatoms from phago-mixotrophs to photoautotrophs.</title>
        <authorList>
            <person name="Ban H."/>
            <person name="Sato S."/>
            <person name="Yoshikawa S."/>
            <person name="Yamada K."/>
            <person name="Nakamura Y."/>
            <person name="Ichinomiya M."/>
            <person name="Sato N."/>
            <person name="Blanc-Mathieu R."/>
            <person name="Endo H."/>
            <person name="Kuwata A."/>
            <person name="Ogata H."/>
        </authorList>
    </citation>
    <scope>NUCLEOTIDE SEQUENCE [LARGE SCALE GENOMIC DNA]</scope>
</reference>
<organism evidence="1 2">
    <name type="scientific">Tetraparma gracilis</name>
    <dbReference type="NCBI Taxonomy" id="2962635"/>
    <lineage>
        <taxon>Eukaryota</taxon>
        <taxon>Sar</taxon>
        <taxon>Stramenopiles</taxon>
        <taxon>Ochrophyta</taxon>
        <taxon>Bolidophyceae</taxon>
        <taxon>Parmales</taxon>
        <taxon>Triparmaceae</taxon>
        <taxon>Tetraparma</taxon>
    </lineage>
</organism>
<sequence length="226" mass="25865">MLLDSFFSQPAYRNEALECLAEIGTLSDLEPQYDTLFQSMYIKFMARLGEIFSPETNLAASYLEGSDEDNIFVQRLALFFCGFFKAHLNVLETPQHSNLLLQGLFYLVRISEVPDNEVFKICLEYWHILTADLYESECKLALTPANPLSLGNGGSRKHQYAVILTGVRQVMISRMAKPEEVLVVEDENGDVVRETTKDTEQLAQYKTMKECLVYAPPRERSKRKRS</sequence>
<dbReference type="InterPro" id="IPR041123">
    <property type="entry name" value="CRM1_repeat"/>
</dbReference>
<dbReference type="SUPFAM" id="SSF48371">
    <property type="entry name" value="ARM repeat"/>
    <property type="match status" value="1"/>
</dbReference>
<dbReference type="InterPro" id="IPR045065">
    <property type="entry name" value="XPO1/5"/>
</dbReference>
<dbReference type="Pfam" id="PF18784">
    <property type="entry name" value="CRM1_repeat_2"/>
    <property type="match status" value="1"/>
</dbReference>
<evidence type="ECO:0000313" key="1">
    <source>
        <dbReference type="EMBL" id="GMI23968.1"/>
    </source>
</evidence>
<dbReference type="InterPro" id="IPR011989">
    <property type="entry name" value="ARM-like"/>
</dbReference>
<dbReference type="Gene3D" id="1.25.10.10">
    <property type="entry name" value="Leucine-rich Repeat Variant"/>
    <property type="match status" value="1"/>
</dbReference>
<name>A0ABQ6MDA8_9STRA</name>
<accession>A0ABQ6MDA8</accession>